<evidence type="ECO:0000313" key="7">
    <source>
        <dbReference type="EMBL" id="PXW96295.1"/>
    </source>
</evidence>
<proteinExistence type="predicted"/>
<dbReference type="EMBL" id="QJJU01000053">
    <property type="protein sequence ID" value="PXW96295.1"/>
    <property type="molecule type" value="Genomic_DNA"/>
</dbReference>
<organism evidence="7 8">
    <name type="scientific">Mycolicibacterium moriokaense</name>
    <dbReference type="NCBI Taxonomy" id="39691"/>
    <lineage>
        <taxon>Bacteria</taxon>
        <taxon>Bacillati</taxon>
        <taxon>Actinomycetota</taxon>
        <taxon>Actinomycetes</taxon>
        <taxon>Mycobacteriales</taxon>
        <taxon>Mycobacteriaceae</taxon>
        <taxon>Mycolicibacterium</taxon>
    </lineage>
</organism>
<evidence type="ECO:0000256" key="2">
    <source>
        <dbReference type="ARBA" id="ARBA00022475"/>
    </source>
</evidence>
<name>A0A318H1L3_9MYCO</name>
<evidence type="ECO:0000256" key="1">
    <source>
        <dbReference type="ARBA" id="ARBA00004651"/>
    </source>
</evidence>
<reference evidence="8" key="1">
    <citation type="submission" date="2018-05" db="EMBL/GenBank/DDBJ databases">
        <authorList>
            <person name="Deangelis K."/>
            <person name="Huntemann M."/>
            <person name="Clum A."/>
            <person name="Pillay M."/>
            <person name="Palaniappan K."/>
            <person name="Varghese N."/>
            <person name="Mikhailova N."/>
            <person name="Stamatis D."/>
            <person name="Reddy T."/>
            <person name="Daum C."/>
            <person name="Shapiro N."/>
            <person name="Ivanova N."/>
            <person name="Kyrpides N."/>
            <person name="Woyke T."/>
        </authorList>
    </citation>
    <scope>NUCLEOTIDE SEQUENCE [LARGE SCALE GENOMIC DNA]</scope>
    <source>
        <strain evidence="8">GAS496</strain>
    </source>
</reference>
<dbReference type="PANTHER" id="PTHR37937:SF1">
    <property type="entry name" value="CONJUGATIVE TRANSFER: DNA TRANSPORT"/>
    <property type="match status" value="1"/>
</dbReference>
<dbReference type="InterPro" id="IPR027417">
    <property type="entry name" value="P-loop_NTPase"/>
</dbReference>
<dbReference type="GO" id="GO:0005886">
    <property type="term" value="C:plasma membrane"/>
    <property type="evidence" value="ECO:0007669"/>
    <property type="project" value="UniProtKB-SubCell"/>
</dbReference>
<sequence length="224" mass="24876">TAWLRTSIRDRDLPTFDPTFLDEPGTTLYVLSPSDGTVAPLAVTLMEQLIRRQRIKVAQWEAYPRIGMFLDELPNTPLPKILQYFAEARGLGVSICAAAQASSQLDVVYGALQGRAIRDVVPATLIMYGAHEEELMRSAAFWAGKTTRSQQSYGHNLDDKTTSRQFGNALEPEELSPRNLGQARLLVRGTPGQMVELLEWSDFVKYLDELRGARALAVGCSFSN</sequence>
<evidence type="ECO:0000313" key="8">
    <source>
        <dbReference type="Proteomes" id="UP000247781"/>
    </source>
</evidence>
<reference evidence="7 8" key="2">
    <citation type="submission" date="2018-06" db="EMBL/GenBank/DDBJ databases">
        <title>Sequencing of bacterial isolates from soil warming experiment in Harvard Forest, Massachusetts, USA.</title>
        <authorList>
            <person name="Deangelis K.PhD."/>
        </authorList>
    </citation>
    <scope>NUCLEOTIDE SEQUENCE [LARGE SCALE GENOMIC DNA]</scope>
    <source>
        <strain evidence="7 8">GAS496</strain>
    </source>
</reference>
<dbReference type="Proteomes" id="UP000247781">
    <property type="component" value="Unassembled WGS sequence"/>
</dbReference>
<dbReference type="PANTHER" id="PTHR37937">
    <property type="entry name" value="CONJUGATIVE TRANSFER: DNA TRANSPORT"/>
    <property type="match status" value="1"/>
</dbReference>
<evidence type="ECO:0000256" key="3">
    <source>
        <dbReference type="ARBA" id="ARBA00022692"/>
    </source>
</evidence>
<dbReference type="RefSeq" id="WP_146221142.1">
    <property type="nucleotide sequence ID" value="NZ_QJJU01000053.1"/>
</dbReference>
<dbReference type="SUPFAM" id="SSF52540">
    <property type="entry name" value="P-loop containing nucleoside triphosphate hydrolases"/>
    <property type="match status" value="1"/>
</dbReference>
<comment type="caution">
    <text evidence="7">The sequence shown here is derived from an EMBL/GenBank/DDBJ whole genome shotgun (WGS) entry which is preliminary data.</text>
</comment>
<gene>
    <name evidence="7" type="ORF">C8E89_15316</name>
</gene>
<dbReference type="OrthoDB" id="4658601at2"/>
<dbReference type="InterPro" id="IPR051539">
    <property type="entry name" value="T4SS-coupling_protein"/>
</dbReference>
<dbReference type="InterPro" id="IPR032689">
    <property type="entry name" value="TraG-D_C"/>
</dbReference>
<keyword evidence="4" id="KW-1133">Transmembrane helix</keyword>
<evidence type="ECO:0000256" key="4">
    <source>
        <dbReference type="ARBA" id="ARBA00022989"/>
    </source>
</evidence>
<protein>
    <submittedName>
        <fullName evidence="7">TraM-binding TraD/TraG-like protein</fullName>
    </submittedName>
</protein>
<feature type="domain" description="TraD/TraG TraM recognition site" evidence="6">
    <location>
        <begin position="66"/>
        <end position="165"/>
    </location>
</feature>
<keyword evidence="2" id="KW-1003">Cell membrane</keyword>
<keyword evidence="8" id="KW-1185">Reference proteome</keyword>
<keyword evidence="3" id="KW-0812">Transmembrane</keyword>
<dbReference type="Pfam" id="PF12696">
    <property type="entry name" value="TraG-D_C"/>
    <property type="match status" value="1"/>
</dbReference>
<dbReference type="Gene3D" id="3.40.50.300">
    <property type="entry name" value="P-loop containing nucleotide triphosphate hydrolases"/>
    <property type="match status" value="1"/>
</dbReference>
<evidence type="ECO:0000256" key="5">
    <source>
        <dbReference type="ARBA" id="ARBA00023136"/>
    </source>
</evidence>
<accession>A0A318H1L3</accession>
<feature type="non-terminal residue" evidence="7">
    <location>
        <position position="1"/>
    </location>
</feature>
<keyword evidence="5" id="KW-0472">Membrane</keyword>
<evidence type="ECO:0000259" key="6">
    <source>
        <dbReference type="Pfam" id="PF12696"/>
    </source>
</evidence>
<dbReference type="CDD" id="cd01127">
    <property type="entry name" value="TrwB_TraG_TraD_VirD4"/>
    <property type="match status" value="1"/>
</dbReference>
<comment type="subcellular location">
    <subcellularLocation>
        <location evidence="1">Cell membrane</location>
        <topology evidence="1">Multi-pass membrane protein</topology>
    </subcellularLocation>
</comment>
<dbReference type="AlphaFoldDB" id="A0A318H1L3"/>